<name>A0A4R8LW89_9BACT</name>
<dbReference type="GO" id="GO:0004803">
    <property type="term" value="F:transposase activity"/>
    <property type="evidence" value="ECO:0007669"/>
    <property type="project" value="InterPro"/>
</dbReference>
<protein>
    <submittedName>
        <fullName evidence="3">DDE family transposase</fullName>
    </submittedName>
</protein>
<proteinExistence type="predicted"/>
<dbReference type="AlphaFoldDB" id="A0A4R8LW89"/>
<accession>A0A4R8LW89</accession>
<feature type="domain" description="Transposase IS4-like" evidence="2">
    <location>
        <begin position="197"/>
        <end position="307"/>
    </location>
</feature>
<organism evidence="3 4">
    <name type="scientific">Aminivibrio pyruvatiphilus</name>
    <dbReference type="NCBI Taxonomy" id="1005740"/>
    <lineage>
        <taxon>Bacteria</taxon>
        <taxon>Thermotogati</taxon>
        <taxon>Synergistota</taxon>
        <taxon>Synergistia</taxon>
        <taxon>Synergistales</taxon>
        <taxon>Aminobacteriaceae</taxon>
        <taxon>Aminivibrio</taxon>
    </lineage>
</organism>
<comment type="caution">
    <text evidence="3">The sequence shown here is derived from an EMBL/GenBank/DDBJ whole genome shotgun (WGS) entry which is preliminary data.</text>
</comment>
<reference evidence="3 4" key="1">
    <citation type="submission" date="2019-03" db="EMBL/GenBank/DDBJ databases">
        <title>Genomic Encyclopedia of Type Strains, Phase IV (KMG-IV): sequencing the most valuable type-strain genomes for metagenomic binning, comparative biology and taxonomic classification.</title>
        <authorList>
            <person name="Goeker M."/>
        </authorList>
    </citation>
    <scope>NUCLEOTIDE SEQUENCE [LARGE SCALE GENOMIC DNA]</scope>
    <source>
        <strain evidence="3 4">DSM 25964</strain>
    </source>
</reference>
<feature type="region of interest" description="Disordered" evidence="1">
    <location>
        <begin position="322"/>
        <end position="346"/>
    </location>
</feature>
<dbReference type="Pfam" id="PF01609">
    <property type="entry name" value="DDE_Tnp_1"/>
    <property type="match status" value="1"/>
</dbReference>
<evidence type="ECO:0000313" key="4">
    <source>
        <dbReference type="Proteomes" id="UP000295066"/>
    </source>
</evidence>
<dbReference type="InterPro" id="IPR002559">
    <property type="entry name" value="Transposase_11"/>
</dbReference>
<keyword evidence="4" id="KW-1185">Reference proteome</keyword>
<dbReference type="GO" id="GO:0003677">
    <property type="term" value="F:DNA binding"/>
    <property type="evidence" value="ECO:0007669"/>
    <property type="project" value="InterPro"/>
</dbReference>
<dbReference type="Proteomes" id="UP000295066">
    <property type="component" value="Unassembled WGS sequence"/>
</dbReference>
<evidence type="ECO:0000259" key="2">
    <source>
        <dbReference type="Pfam" id="PF01609"/>
    </source>
</evidence>
<dbReference type="NCBIfam" id="NF033559">
    <property type="entry name" value="transpos_IS1634"/>
    <property type="match status" value="1"/>
</dbReference>
<dbReference type="OrthoDB" id="740398at2"/>
<feature type="non-terminal residue" evidence="3">
    <location>
        <position position="346"/>
    </location>
</feature>
<dbReference type="EMBL" id="SORI01000059">
    <property type="protein sequence ID" value="TDY51432.1"/>
    <property type="molecule type" value="Genomic_DNA"/>
</dbReference>
<dbReference type="GO" id="GO:0006313">
    <property type="term" value="P:DNA transposition"/>
    <property type="evidence" value="ECO:0007669"/>
    <property type="project" value="InterPro"/>
</dbReference>
<dbReference type="InterPro" id="IPR047654">
    <property type="entry name" value="IS1634_transpos"/>
</dbReference>
<evidence type="ECO:0000313" key="3">
    <source>
        <dbReference type="EMBL" id="TDY51432.1"/>
    </source>
</evidence>
<gene>
    <name evidence="3" type="ORF">C8D99_1591</name>
</gene>
<sequence>MYIRVKSSKLSPRKSVQIVKSVRTGKRVSQVILQHVGIAHDEKQLSELRELGRKLILEMEEREQPSLPGFSLLENEEAWERPVGDGERVNLRGMKNLEQVTEGPGEVVESLFSSLGFEEIFGVSSRGKGNTEVLKKCLACALANPSSKRGMSRWLEDEGGTDVPLNRIYRMMDALAKKTDRVREIVARETTSLFETKASLLLFDVTTLYFESFEADDLRVSGYSKDNRIQETQVVLALAVTPEGFPLWYDLFPGNTFEGHTLVPVLRRCMETFSPRQTVVVADRAMFTEENLHEVEKAGCSFVVGAKLRGLSRTMRDKILDAGNYSPLPGGSPVFPEGKNEREERE</sequence>
<evidence type="ECO:0000256" key="1">
    <source>
        <dbReference type="SAM" id="MobiDB-lite"/>
    </source>
</evidence>